<feature type="region of interest" description="Disordered" evidence="1">
    <location>
        <begin position="72"/>
        <end position="178"/>
    </location>
</feature>
<dbReference type="OrthoDB" id="2425422at2759"/>
<reference evidence="2 3" key="1">
    <citation type="submission" date="2018-06" db="EMBL/GenBank/DDBJ databases">
        <title>Comparative genomics reveals the genomic features of Rhizophagus irregularis, R. cerebriforme, R. diaphanum and Gigaspora rosea, and their symbiotic lifestyle signature.</title>
        <authorList>
            <person name="Morin E."/>
            <person name="San Clemente H."/>
            <person name="Chen E.C.H."/>
            <person name="De La Providencia I."/>
            <person name="Hainaut M."/>
            <person name="Kuo A."/>
            <person name="Kohler A."/>
            <person name="Murat C."/>
            <person name="Tang N."/>
            <person name="Roy S."/>
            <person name="Loubradou J."/>
            <person name="Henrissat B."/>
            <person name="Grigoriev I.V."/>
            <person name="Corradi N."/>
            <person name="Roux C."/>
            <person name="Martin F.M."/>
        </authorList>
    </citation>
    <scope>NUCLEOTIDE SEQUENCE [LARGE SCALE GENOMIC DNA]</scope>
    <source>
        <strain evidence="2 3">DAOM 194757</strain>
    </source>
</reference>
<organism evidence="2 3">
    <name type="scientific">Gigaspora rosea</name>
    <dbReference type="NCBI Taxonomy" id="44941"/>
    <lineage>
        <taxon>Eukaryota</taxon>
        <taxon>Fungi</taxon>
        <taxon>Fungi incertae sedis</taxon>
        <taxon>Mucoromycota</taxon>
        <taxon>Glomeromycotina</taxon>
        <taxon>Glomeromycetes</taxon>
        <taxon>Diversisporales</taxon>
        <taxon>Gigasporaceae</taxon>
        <taxon>Gigaspora</taxon>
    </lineage>
</organism>
<feature type="compositionally biased region" description="Low complexity" evidence="1">
    <location>
        <begin position="161"/>
        <end position="171"/>
    </location>
</feature>
<proteinExistence type="predicted"/>
<evidence type="ECO:0000313" key="3">
    <source>
        <dbReference type="Proteomes" id="UP000266673"/>
    </source>
</evidence>
<feature type="compositionally biased region" description="Polar residues" evidence="1">
    <location>
        <begin position="128"/>
        <end position="156"/>
    </location>
</feature>
<feature type="compositionally biased region" description="Polar residues" evidence="1">
    <location>
        <begin position="1"/>
        <end position="14"/>
    </location>
</feature>
<feature type="compositionally biased region" description="Basic residues" evidence="1">
    <location>
        <begin position="94"/>
        <end position="114"/>
    </location>
</feature>
<feature type="region of interest" description="Disordered" evidence="1">
    <location>
        <begin position="1"/>
        <end position="25"/>
    </location>
</feature>
<dbReference type="Proteomes" id="UP000266673">
    <property type="component" value="Unassembled WGS sequence"/>
</dbReference>
<protein>
    <submittedName>
        <fullName evidence="2">Uncharacterized protein</fullName>
    </submittedName>
</protein>
<accession>A0A397V5P2</accession>
<feature type="compositionally biased region" description="Basic and acidic residues" evidence="1">
    <location>
        <begin position="15"/>
        <end position="25"/>
    </location>
</feature>
<keyword evidence="3" id="KW-1185">Reference proteome</keyword>
<gene>
    <name evidence="2" type="ORF">C2G38_2186348</name>
</gene>
<evidence type="ECO:0000313" key="2">
    <source>
        <dbReference type="EMBL" id="RIB17780.1"/>
    </source>
</evidence>
<dbReference type="AlphaFoldDB" id="A0A397V5P2"/>
<comment type="caution">
    <text evidence="2">The sequence shown here is derived from an EMBL/GenBank/DDBJ whole genome shotgun (WGS) entry which is preliminary data.</text>
</comment>
<name>A0A397V5P2_9GLOM</name>
<evidence type="ECO:0000256" key="1">
    <source>
        <dbReference type="SAM" id="MobiDB-lite"/>
    </source>
</evidence>
<sequence length="178" mass="19895">MSQQLSAEALNSNEESNKSDRYTAEEMHTELLELVKTGNLEESDVLKVSTIQNWIGRYATQHKQKIALHCLSPPATDDENSLMEDKQVEASSSKRGRKRKRALTTSRTTKKGKRVALSPGSIPDSLYHSHTSESYQEYSQQLAQSQDNSHPTSQDNPPVPSLSLPPTQPQSEDTGHYE</sequence>
<dbReference type="EMBL" id="QKWP01000582">
    <property type="protein sequence ID" value="RIB17780.1"/>
    <property type="molecule type" value="Genomic_DNA"/>
</dbReference>